<evidence type="ECO:0000313" key="1">
    <source>
        <dbReference type="EMBL" id="CAL1575202.1"/>
    </source>
</evidence>
<dbReference type="Proteomes" id="UP001497482">
    <property type="component" value="Chromosome 12"/>
</dbReference>
<sequence>MLLLRMSEELSPNLTTAVAGASVQRWLCPPASLHWPGPSPSPQSPLCGSSFSRSGKLQARRHIMLSFSFFLPACSQSSAVETPSSQVR</sequence>
<dbReference type="EMBL" id="OZ035834">
    <property type="protein sequence ID" value="CAL1575202.1"/>
    <property type="molecule type" value="Genomic_DNA"/>
</dbReference>
<keyword evidence="2" id="KW-1185">Reference proteome</keyword>
<dbReference type="AlphaFoldDB" id="A0AAV2JHM4"/>
<evidence type="ECO:0000313" key="2">
    <source>
        <dbReference type="Proteomes" id="UP001497482"/>
    </source>
</evidence>
<organism evidence="1 2">
    <name type="scientific">Knipowitschia caucasica</name>
    <name type="common">Caucasian dwarf goby</name>
    <name type="synonym">Pomatoschistus caucasicus</name>
    <dbReference type="NCBI Taxonomy" id="637954"/>
    <lineage>
        <taxon>Eukaryota</taxon>
        <taxon>Metazoa</taxon>
        <taxon>Chordata</taxon>
        <taxon>Craniata</taxon>
        <taxon>Vertebrata</taxon>
        <taxon>Euteleostomi</taxon>
        <taxon>Actinopterygii</taxon>
        <taxon>Neopterygii</taxon>
        <taxon>Teleostei</taxon>
        <taxon>Neoteleostei</taxon>
        <taxon>Acanthomorphata</taxon>
        <taxon>Gobiaria</taxon>
        <taxon>Gobiiformes</taxon>
        <taxon>Gobioidei</taxon>
        <taxon>Gobiidae</taxon>
        <taxon>Gobiinae</taxon>
        <taxon>Knipowitschia</taxon>
    </lineage>
</organism>
<accession>A0AAV2JHM4</accession>
<proteinExistence type="predicted"/>
<reference evidence="1 2" key="1">
    <citation type="submission" date="2024-04" db="EMBL/GenBank/DDBJ databases">
        <authorList>
            <person name="Waldvogel A.-M."/>
            <person name="Schoenle A."/>
        </authorList>
    </citation>
    <scope>NUCLEOTIDE SEQUENCE [LARGE SCALE GENOMIC DNA]</scope>
</reference>
<name>A0AAV2JHM4_KNICA</name>
<gene>
    <name evidence="1" type="ORF">KC01_LOCUS6815</name>
</gene>
<protein>
    <submittedName>
        <fullName evidence="1">Uncharacterized protein</fullName>
    </submittedName>
</protein>